<reference evidence="1 2" key="1">
    <citation type="journal article" date="2018" name="Sci. Rep.">
        <title>Genomic signatures of local adaptation to the degree of environmental predictability in rotifers.</title>
        <authorList>
            <person name="Franch-Gras L."/>
            <person name="Hahn C."/>
            <person name="Garcia-Roger E.M."/>
            <person name="Carmona M.J."/>
            <person name="Serra M."/>
            <person name="Gomez A."/>
        </authorList>
    </citation>
    <scope>NUCLEOTIDE SEQUENCE [LARGE SCALE GENOMIC DNA]</scope>
    <source>
        <strain evidence="1">HYR1</strain>
    </source>
</reference>
<dbReference type="AlphaFoldDB" id="A0A3M7S3E8"/>
<sequence>MVINLLSGIFSNFGNTSSSLSSVSAPFQLRVMGKRLRMAHMMVHPLAHASSAFSVVLGSFWKVSWTMRLMAGMRVEPPTISTTAMSSGLKLASTKSRCNAFCTRANIGSDSLSKSSLLILALTSMSLRKHSMFSGMGDELADISFFTFSHSVLSLRRARTFE</sequence>
<protein>
    <submittedName>
        <fullName evidence="1">Uncharacterized protein</fullName>
    </submittedName>
</protein>
<keyword evidence="2" id="KW-1185">Reference proteome</keyword>
<dbReference type="EMBL" id="REGN01002105">
    <property type="protein sequence ID" value="RNA30281.1"/>
    <property type="molecule type" value="Genomic_DNA"/>
</dbReference>
<evidence type="ECO:0000313" key="1">
    <source>
        <dbReference type="EMBL" id="RNA30281.1"/>
    </source>
</evidence>
<gene>
    <name evidence="1" type="ORF">BpHYR1_027645</name>
</gene>
<dbReference type="Proteomes" id="UP000276133">
    <property type="component" value="Unassembled WGS sequence"/>
</dbReference>
<evidence type="ECO:0000313" key="2">
    <source>
        <dbReference type="Proteomes" id="UP000276133"/>
    </source>
</evidence>
<organism evidence="1 2">
    <name type="scientific">Brachionus plicatilis</name>
    <name type="common">Marine rotifer</name>
    <name type="synonym">Brachionus muelleri</name>
    <dbReference type="NCBI Taxonomy" id="10195"/>
    <lineage>
        <taxon>Eukaryota</taxon>
        <taxon>Metazoa</taxon>
        <taxon>Spiralia</taxon>
        <taxon>Gnathifera</taxon>
        <taxon>Rotifera</taxon>
        <taxon>Eurotatoria</taxon>
        <taxon>Monogononta</taxon>
        <taxon>Pseudotrocha</taxon>
        <taxon>Ploima</taxon>
        <taxon>Brachionidae</taxon>
        <taxon>Brachionus</taxon>
    </lineage>
</organism>
<accession>A0A3M7S3E8</accession>
<comment type="caution">
    <text evidence="1">The sequence shown here is derived from an EMBL/GenBank/DDBJ whole genome shotgun (WGS) entry which is preliminary data.</text>
</comment>
<proteinExistence type="predicted"/>
<name>A0A3M7S3E8_BRAPC</name>